<dbReference type="Proteomes" id="UP001154282">
    <property type="component" value="Unassembled WGS sequence"/>
</dbReference>
<proteinExistence type="predicted"/>
<comment type="caution">
    <text evidence="2">The sequence shown here is derived from an EMBL/GenBank/DDBJ whole genome shotgun (WGS) entry which is preliminary data.</text>
</comment>
<protein>
    <submittedName>
        <fullName evidence="2">Uncharacterized protein</fullName>
    </submittedName>
</protein>
<feature type="compositionally biased region" description="Low complexity" evidence="1">
    <location>
        <begin position="32"/>
        <end position="41"/>
    </location>
</feature>
<gene>
    <name evidence="2" type="ORF">LITE_LOCUS6689</name>
</gene>
<evidence type="ECO:0000313" key="3">
    <source>
        <dbReference type="Proteomes" id="UP001154282"/>
    </source>
</evidence>
<feature type="compositionally biased region" description="Basic residues" evidence="1">
    <location>
        <begin position="60"/>
        <end position="73"/>
    </location>
</feature>
<feature type="compositionally biased region" description="Basic residues" evidence="1">
    <location>
        <begin position="9"/>
        <end position="21"/>
    </location>
</feature>
<accession>A0AAV0HZT2</accession>
<keyword evidence="3" id="KW-1185">Reference proteome</keyword>
<evidence type="ECO:0000256" key="1">
    <source>
        <dbReference type="SAM" id="MobiDB-lite"/>
    </source>
</evidence>
<organism evidence="2 3">
    <name type="scientific">Linum tenue</name>
    <dbReference type="NCBI Taxonomy" id="586396"/>
    <lineage>
        <taxon>Eukaryota</taxon>
        <taxon>Viridiplantae</taxon>
        <taxon>Streptophyta</taxon>
        <taxon>Embryophyta</taxon>
        <taxon>Tracheophyta</taxon>
        <taxon>Spermatophyta</taxon>
        <taxon>Magnoliopsida</taxon>
        <taxon>eudicotyledons</taxon>
        <taxon>Gunneridae</taxon>
        <taxon>Pentapetalae</taxon>
        <taxon>rosids</taxon>
        <taxon>fabids</taxon>
        <taxon>Malpighiales</taxon>
        <taxon>Linaceae</taxon>
        <taxon>Linum</taxon>
    </lineage>
</organism>
<dbReference type="AlphaFoldDB" id="A0AAV0HZT2"/>
<name>A0AAV0HZT2_9ROSI</name>
<reference evidence="2" key="1">
    <citation type="submission" date="2022-08" db="EMBL/GenBank/DDBJ databases">
        <authorList>
            <person name="Gutierrez-Valencia J."/>
        </authorList>
    </citation>
    <scope>NUCLEOTIDE SEQUENCE</scope>
</reference>
<feature type="region of interest" description="Disordered" evidence="1">
    <location>
        <begin position="1"/>
        <end position="93"/>
    </location>
</feature>
<sequence length="93" mass="10652">MGVQPGIRIRPHPRRNRRVPFHLHEHRVPGSRLQAVQQQPLLLPPPKPLRPLQAPEIQRRRAQSHPGRPHPLRRQPTGSGNRSGVEVHLGVQF</sequence>
<dbReference type="EMBL" id="CAMGYJ010000003">
    <property type="protein sequence ID" value="CAI0390328.1"/>
    <property type="molecule type" value="Genomic_DNA"/>
</dbReference>
<evidence type="ECO:0000313" key="2">
    <source>
        <dbReference type="EMBL" id="CAI0390328.1"/>
    </source>
</evidence>